<evidence type="ECO:0000256" key="7">
    <source>
        <dbReference type="SAM" id="Coils"/>
    </source>
</evidence>
<comment type="function">
    <text evidence="1 6">Peptide chain release factor 2 directs the termination of translation in response to the peptide chain termination codons UGA and UAA.</text>
</comment>
<dbReference type="SUPFAM" id="SSF75620">
    <property type="entry name" value="Release factor"/>
    <property type="match status" value="1"/>
</dbReference>
<evidence type="ECO:0000256" key="1">
    <source>
        <dbReference type="ARBA" id="ARBA00002613"/>
    </source>
</evidence>
<dbReference type="Pfam" id="PF00472">
    <property type="entry name" value="RF-1"/>
    <property type="match status" value="1"/>
</dbReference>
<keyword evidence="7" id="KW-0175">Coiled coil</keyword>
<keyword evidence="10" id="KW-1185">Reference proteome</keyword>
<dbReference type="Gene3D" id="1.20.58.410">
    <property type="entry name" value="Release factor"/>
    <property type="match status" value="1"/>
</dbReference>
<keyword evidence="6" id="KW-0963">Cytoplasm</keyword>
<dbReference type="Pfam" id="PF03462">
    <property type="entry name" value="PCRF"/>
    <property type="match status" value="1"/>
</dbReference>
<keyword evidence="4 6" id="KW-0488">Methylation</keyword>
<reference evidence="10" key="1">
    <citation type="journal article" date="2010" name="Stand. Genomic Sci.">
        <title>Complete genome sequence of Syntrophothermus lipocalidus type strain (TGB-C1T).</title>
        <authorList>
            <consortium name="US DOE Joint Genome Institute (JGI-PGF)"/>
            <person name="Djao O."/>
            <person name="Zhang X."/>
            <person name="Lucas S."/>
            <person name="Lapidus A."/>
            <person name="Glavina Del Rio T."/>
            <person name="Nolan M."/>
            <person name="Tice H."/>
            <person name="Cheng J."/>
            <person name="Han C."/>
            <person name="Tapia R."/>
            <person name="Goodwin L."/>
            <person name="Pitluck S."/>
            <person name="Liolios K."/>
            <person name="Ivanova N."/>
            <person name="Mavromatis K."/>
            <person name="Mikhailova N."/>
            <person name="Ovchinnikova G."/>
            <person name="Pati A."/>
            <person name="Brambilla E."/>
            <person name="Chen A."/>
            <person name="Palaniappan K."/>
            <person name="Land M."/>
            <person name="Hauser L."/>
            <person name="Chang Y."/>
            <person name="Jeffries C."/>
            <person name="Rohde M."/>
            <person name="Sikorski J."/>
            <person name="Spring S."/>
            <person name="Goker M."/>
            <person name="Detter J."/>
            <person name="Woyke T."/>
            <person name="Bristow J."/>
            <person name="Eisen J."/>
            <person name="Markowitz V."/>
            <person name="Hugenholtz P."/>
            <person name="Kyrpides N."/>
            <person name="Klenk H."/>
        </authorList>
    </citation>
    <scope>NUCLEOTIDE SEQUENCE [LARGE SCALE GENOMIC DNA]</scope>
    <source>
        <strain evidence="10">DSM 12680 / TGB-C1</strain>
    </source>
</reference>
<dbReference type="PANTHER" id="PTHR43116:SF3">
    <property type="entry name" value="CLASS I PEPTIDE CHAIN RELEASE FACTOR"/>
    <property type="match status" value="1"/>
</dbReference>
<keyword evidence="5 6" id="KW-0648">Protein biosynthesis</keyword>
<dbReference type="EMBL" id="CP002048">
    <property type="protein sequence ID" value="ADI02629.1"/>
    <property type="molecule type" value="Genomic_DNA"/>
</dbReference>
<evidence type="ECO:0000256" key="3">
    <source>
        <dbReference type="ARBA" id="ARBA00019192"/>
    </source>
</evidence>
<dbReference type="PROSITE" id="PS00745">
    <property type="entry name" value="RF_PROK_I"/>
    <property type="match status" value="1"/>
</dbReference>
<evidence type="ECO:0000259" key="8">
    <source>
        <dbReference type="PROSITE" id="PS00745"/>
    </source>
</evidence>
<dbReference type="HOGENOM" id="CLU_3421250_0_0_9"/>
<gene>
    <name evidence="6" type="primary">prfB</name>
    <name evidence="9" type="ordered locus">Slip_1875</name>
</gene>
<dbReference type="STRING" id="643648.Slip_1875"/>
<dbReference type="FunFam" id="3.30.160.20:FF:000010">
    <property type="entry name" value="Peptide chain release factor 2"/>
    <property type="match status" value="1"/>
</dbReference>
<comment type="PTM">
    <text evidence="6">Methylated by PrmC. Methylation increases the termination efficiency of RF2.</text>
</comment>
<dbReference type="GO" id="GO:0005737">
    <property type="term" value="C:cytoplasm"/>
    <property type="evidence" value="ECO:0007669"/>
    <property type="project" value="UniProtKB-SubCell"/>
</dbReference>
<evidence type="ECO:0000313" key="10">
    <source>
        <dbReference type="Proteomes" id="UP000000378"/>
    </source>
</evidence>
<protein>
    <recommendedName>
        <fullName evidence="3 6">Peptide chain release factor 2</fullName>
        <shortName evidence="6">RF-2</shortName>
    </recommendedName>
</protein>
<dbReference type="SMART" id="SM00937">
    <property type="entry name" value="PCRF"/>
    <property type="match status" value="1"/>
</dbReference>
<dbReference type="KEGG" id="slp:Slip_1875"/>
<dbReference type="InterPro" id="IPR004374">
    <property type="entry name" value="PrfB"/>
</dbReference>
<feature type="coiled-coil region" evidence="7">
    <location>
        <begin position="59"/>
        <end position="115"/>
    </location>
</feature>
<dbReference type="HAMAP" id="MF_00094">
    <property type="entry name" value="Rel_fac_2"/>
    <property type="match status" value="1"/>
</dbReference>
<dbReference type="Gene3D" id="3.30.70.1660">
    <property type="match status" value="1"/>
</dbReference>
<proteinExistence type="inferred from homology"/>
<dbReference type="GO" id="GO:0016149">
    <property type="term" value="F:translation release factor activity, codon specific"/>
    <property type="evidence" value="ECO:0007669"/>
    <property type="project" value="UniProtKB-UniRule"/>
</dbReference>
<evidence type="ECO:0000256" key="5">
    <source>
        <dbReference type="ARBA" id="ARBA00022917"/>
    </source>
</evidence>
<evidence type="ECO:0000313" key="9">
    <source>
        <dbReference type="EMBL" id="ADI02629.1"/>
    </source>
</evidence>
<comment type="similarity">
    <text evidence="2 6">Belongs to the prokaryotic/mitochondrial release factor family.</text>
</comment>
<organism evidence="9 10">
    <name type="scientific">Syntrophothermus lipocalidus (strain DSM 12680 / TGB-C1)</name>
    <dbReference type="NCBI Taxonomy" id="643648"/>
    <lineage>
        <taxon>Bacteria</taxon>
        <taxon>Bacillati</taxon>
        <taxon>Bacillota</taxon>
        <taxon>Clostridia</taxon>
        <taxon>Eubacteriales</taxon>
        <taxon>Syntrophomonadaceae</taxon>
        <taxon>Syntrophothermus</taxon>
    </lineage>
</organism>
<evidence type="ECO:0000256" key="4">
    <source>
        <dbReference type="ARBA" id="ARBA00022481"/>
    </source>
</evidence>
<evidence type="ECO:0000256" key="2">
    <source>
        <dbReference type="ARBA" id="ARBA00010835"/>
    </source>
</evidence>
<sequence>MLSENALNLACEIKKRLEEIGGSLDVEGLKHRIKKLEDKTCQPGFWDDNQEAQKVVKEMSGLKERVDSYESLVREIEDISALLELAEAEEDEELYREAAAELARLNRRFREYELSIMFKGEHDDSNAIVSLHAGAGGTDAQDWVEMLLRMYTRWAEDNGYEVDIMDYLPGEEAGIKSVTLLIKGKYAYGKMRAEAGVHRLIRVSPFDASGRRHTSFALVSVLPEIQDDVEVTISSDDLRIDTFRAGGAGGQHVNKTDSAVRITHLPSGIVVQCQNERSQYANKLAAMKILRAKLYELKQREQEESLQKLKGEYKEIAWGNQIRTYVLNPFSLVKDHRTGLEVGNVNAVLDGDINDFITAYLGQKYGAGIEN</sequence>
<dbReference type="PANTHER" id="PTHR43116">
    <property type="entry name" value="PEPTIDE CHAIN RELEASE FACTOR 2"/>
    <property type="match status" value="1"/>
</dbReference>
<dbReference type="eggNOG" id="COG1186">
    <property type="taxonomic scope" value="Bacteria"/>
</dbReference>
<dbReference type="Proteomes" id="UP000000378">
    <property type="component" value="Chromosome"/>
</dbReference>
<feature type="domain" description="Prokaryotic-type class I peptide chain release factors" evidence="8">
    <location>
        <begin position="244"/>
        <end position="260"/>
    </location>
</feature>
<evidence type="ECO:0000256" key="6">
    <source>
        <dbReference type="HAMAP-Rule" id="MF_00094"/>
    </source>
</evidence>
<dbReference type="InterPro" id="IPR005139">
    <property type="entry name" value="PCRF"/>
</dbReference>
<dbReference type="InterPro" id="IPR000352">
    <property type="entry name" value="Pep_chain_release_fac_I"/>
</dbReference>
<accession>D7CPJ4</accession>
<comment type="subcellular location">
    <subcellularLocation>
        <location evidence="6">Cytoplasm</location>
    </subcellularLocation>
</comment>
<dbReference type="NCBIfam" id="TIGR00020">
    <property type="entry name" value="prfB"/>
    <property type="match status" value="1"/>
</dbReference>
<feature type="modified residue" description="N5-methylglutamine" evidence="6">
    <location>
        <position position="251"/>
    </location>
</feature>
<dbReference type="Gene3D" id="3.30.160.20">
    <property type="match status" value="1"/>
</dbReference>
<dbReference type="InterPro" id="IPR045853">
    <property type="entry name" value="Pep_chain_release_fac_I_sf"/>
</dbReference>
<name>D7CPJ4_SYNLT</name>
<reference evidence="9 10" key="2">
    <citation type="journal article" date="2010" name="Stand. Genomic Sci.">
        <title>Complete genome sequence of Syntrophothermus lipocalidus type strain (TGB-C1).</title>
        <authorList>
            <person name="Djao O.D."/>
            <person name="Zhang X."/>
            <person name="Lucas S."/>
            <person name="Lapidus A."/>
            <person name="Del Rio T.G."/>
            <person name="Nolan M."/>
            <person name="Tice H."/>
            <person name="Cheng J.F."/>
            <person name="Han C."/>
            <person name="Tapia R."/>
            <person name="Goodwin L."/>
            <person name="Pitluck S."/>
            <person name="Liolios K."/>
            <person name="Ivanova N."/>
            <person name="Mavromatis K."/>
            <person name="Mikhailova N."/>
            <person name="Ovchinnikova G."/>
            <person name="Pati A."/>
            <person name="Brambilla E."/>
            <person name="Chen A."/>
            <person name="Palaniappan K."/>
            <person name="Land M."/>
            <person name="Hauser L."/>
            <person name="Chang Y.J."/>
            <person name="Jeffries C.D."/>
            <person name="Rohde M."/>
            <person name="Sikorski J."/>
            <person name="Spring S."/>
            <person name="Goker M."/>
            <person name="Detter J.C."/>
            <person name="Woyke T."/>
            <person name="Bristow J."/>
            <person name="Eisen J.A."/>
            <person name="Markowitz V."/>
            <person name="Hugenholtz P."/>
            <person name="Kyrpides N.C."/>
            <person name="Klenk H.P."/>
        </authorList>
    </citation>
    <scope>NUCLEOTIDE SEQUENCE [LARGE SCALE GENOMIC DNA]</scope>
    <source>
        <strain evidence="10">DSM 12680 / TGB-C1</strain>
    </source>
</reference>
<dbReference type="AlphaFoldDB" id="D7CPJ4"/>